<evidence type="ECO:0000313" key="2">
    <source>
        <dbReference type="Proteomes" id="UP000006512"/>
    </source>
</evidence>
<dbReference type="RefSeq" id="WP_006272313.1">
    <property type="nucleotide sequence ID" value="NZ_GL883077.1"/>
</dbReference>
<dbReference type="AlphaFoldDB" id="F4QJD9"/>
<dbReference type="Proteomes" id="UP000006512">
    <property type="component" value="Unassembled WGS sequence"/>
</dbReference>
<accession>F4QJD9</accession>
<gene>
    <name evidence="1" type="ORF">ABI_15620</name>
</gene>
<dbReference type="OrthoDB" id="7247356at2"/>
<protein>
    <submittedName>
        <fullName evidence="1">ExpE8</fullName>
    </submittedName>
</protein>
<reference evidence="2" key="1">
    <citation type="submission" date="2011-03" db="EMBL/GenBank/DDBJ databases">
        <title>Draft genome sequence of Brevundimonas diminuta.</title>
        <authorList>
            <person name="Brown P.J.B."/>
            <person name="Buechlein A."/>
            <person name="Hemmerich C."/>
            <person name="Brun Y.V."/>
        </authorList>
    </citation>
    <scope>NUCLEOTIDE SEQUENCE [LARGE SCALE GENOMIC DNA]</scope>
    <source>
        <strain evidence="2">C19</strain>
    </source>
</reference>
<dbReference type="EMBL" id="GL883077">
    <property type="protein sequence ID" value="EGF93122.1"/>
    <property type="molecule type" value="Genomic_DNA"/>
</dbReference>
<keyword evidence="2" id="KW-1185">Reference proteome</keyword>
<dbReference type="HOGENOM" id="CLU_876689_0_0_5"/>
<sequence>MIIYDDSEVQVLKYDGKSDFALVTFGSLNSLADGVNFFGKIVGQKANMTVIGFMAKRPNWYPDAQMASAIRSIEPDLSKFAHRVTYGSSMGGYGALKYSRMLNADAALALCPQWSIDPSLVGEFDQRYVDHFTPGRTGTPIEGQDLCAEAFVFADPRYGPDHQHAVRMKGATYITMPFVQHHVAGVLAGTNSCIALVTAALARDPNQIKSLSTALRRQSPRRIVEIIKASVKTHPQWAQRIFDNQMSKLEGKPGMVEEASRHLKKIKA</sequence>
<organism evidence="1 2">
    <name type="scientific">Asticcacaulis biprosthecium C19</name>
    <dbReference type="NCBI Taxonomy" id="715226"/>
    <lineage>
        <taxon>Bacteria</taxon>
        <taxon>Pseudomonadati</taxon>
        <taxon>Pseudomonadota</taxon>
        <taxon>Alphaproteobacteria</taxon>
        <taxon>Caulobacterales</taxon>
        <taxon>Caulobacteraceae</taxon>
        <taxon>Asticcacaulis</taxon>
    </lineage>
</organism>
<evidence type="ECO:0000313" key="1">
    <source>
        <dbReference type="EMBL" id="EGF93122.1"/>
    </source>
</evidence>
<proteinExistence type="predicted"/>
<dbReference type="eggNOG" id="COG1073">
    <property type="taxonomic scope" value="Bacteria"/>
</dbReference>
<name>F4QJD9_9CAUL</name>
<dbReference type="STRING" id="715226.ABI_15620"/>